<proteinExistence type="predicted"/>
<dbReference type="InterPro" id="IPR004045">
    <property type="entry name" value="Glutathione_S-Trfase_N"/>
</dbReference>
<dbReference type="Pfam" id="PF13417">
    <property type="entry name" value="GST_N_3"/>
    <property type="match status" value="1"/>
</dbReference>
<evidence type="ECO:0000313" key="3">
    <source>
        <dbReference type="Proteomes" id="UP000236003"/>
    </source>
</evidence>
<comment type="caution">
    <text evidence="2">The sequence shown here is derived from an EMBL/GenBank/DDBJ whole genome shotgun (WGS) entry which is preliminary data.</text>
</comment>
<sequence>MKLIGRYMSPFVRRVGVSLHLLDVPFTNEPLSVLTDSLKIRGYSPLGRLPALVLDDGQVLIDSNAILDYFDQQAGAERALLPLSGPQRSEAMNLLAFAVGACEKTVAAYYERDRRPEGLVWDDWYRHCEDQARGALALLDARQAERGERPLLGERMSQVDISAVVAYDFARLTLPDTLAPDGAFPHLASASQRANTLPAFARTQWKG</sequence>
<evidence type="ECO:0000313" key="2">
    <source>
        <dbReference type="EMBL" id="PNF58936.1"/>
    </source>
</evidence>
<dbReference type="Proteomes" id="UP000236003">
    <property type="component" value="Unassembled WGS sequence"/>
</dbReference>
<dbReference type="Gene3D" id="1.20.1050.10">
    <property type="match status" value="1"/>
</dbReference>
<reference evidence="2 3" key="1">
    <citation type="submission" date="2018-01" db="EMBL/GenBank/DDBJ databases">
        <title>Denitrification phenotypes of diverse strains of Pseudomonas stutzeri.</title>
        <authorList>
            <person name="Milligan D.A."/>
            <person name="Bergaust L."/>
            <person name="Bakken L.R."/>
            <person name="Frostegard A."/>
        </authorList>
    </citation>
    <scope>NUCLEOTIDE SEQUENCE [LARGE SCALE GENOMIC DNA]</scope>
    <source>
        <strain evidence="2 3">CCUG 44592</strain>
    </source>
</reference>
<protein>
    <submittedName>
        <fullName evidence="2">Glutathione S-transferase family protein</fullName>
    </submittedName>
</protein>
<organism evidence="2 3">
    <name type="scientific">Stutzerimonas stutzeri</name>
    <name type="common">Pseudomonas stutzeri</name>
    <dbReference type="NCBI Taxonomy" id="316"/>
    <lineage>
        <taxon>Bacteria</taxon>
        <taxon>Pseudomonadati</taxon>
        <taxon>Pseudomonadota</taxon>
        <taxon>Gammaproteobacteria</taxon>
        <taxon>Pseudomonadales</taxon>
        <taxon>Pseudomonadaceae</taxon>
        <taxon>Stutzerimonas</taxon>
    </lineage>
</organism>
<evidence type="ECO:0000259" key="1">
    <source>
        <dbReference type="PROSITE" id="PS50404"/>
    </source>
</evidence>
<dbReference type="PROSITE" id="PS50404">
    <property type="entry name" value="GST_NTER"/>
    <property type="match status" value="1"/>
</dbReference>
<dbReference type="GO" id="GO:0016740">
    <property type="term" value="F:transferase activity"/>
    <property type="evidence" value="ECO:0007669"/>
    <property type="project" value="UniProtKB-KW"/>
</dbReference>
<dbReference type="SUPFAM" id="SSF52833">
    <property type="entry name" value="Thioredoxin-like"/>
    <property type="match status" value="1"/>
</dbReference>
<dbReference type="Gene3D" id="3.40.30.10">
    <property type="entry name" value="Glutaredoxin"/>
    <property type="match status" value="1"/>
</dbReference>
<dbReference type="PANTHER" id="PTHR44051">
    <property type="entry name" value="GLUTATHIONE S-TRANSFERASE-RELATED"/>
    <property type="match status" value="1"/>
</dbReference>
<feature type="domain" description="GST N-terminal" evidence="1">
    <location>
        <begin position="1"/>
        <end position="78"/>
    </location>
</feature>
<dbReference type="InterPro" id="IPR036282">
    <property type="entry name" value="Glutathione-S-Trfase_C_sf"/>
</dbReference>
<accession>A0A2N8RCX1</accession>
<dbReference type="PANTHER" id="PTHR44051:SF8">
    <property type="entry name" value="GLUTATHIONE S-TRANSFERASE GSTA"/>
    <property type="match status" value="1"/>
</dbReference>
<dbReference type="AlphaFoldDB" id="A0A2N8RCX1"/>
<keyword evidence="2" id="KW-0808">Transferase</keyword>
<dbReference type="EMBL" id="POUM01000011">
    <property type="protein sequence ID" value="PNF58936.1"/>
    <property type="molecule type" value="Genomic_DNA"/>
</dbReference>
<dbReference type="RefSeq" id="WP_102820882.1">
    <property type="nucleotide sequence ID" value="NZ_JAMOHR010000010.1"/>
</dbReference>
<name>A0A2N8RCX1_STUST</name>
<dbReference type="SUPFAM" id="SSF47616">
    <property type="entry name" value="GST C-terminal domain-like"/>
    <property type="match status" value="1"/>
</dbReference>
<gene>
    <name evidence="2" type="ORF">CXK99_13515</name>
</gene>
<dbReference type="InterPro" id="IPR036249">
    <property type="entry name" value="Thioredoxin-like_sf"/>
</dbReference>
<dbReference type="Pfam" id="PF13410">
    <property type="entry name" value="GST_C_2"/>
    <property type="match status" value="1"/>
</dbReference>